<keyword evidence="9" id="KW-1133">Transmembrane helix</keyword>
<evidence type="ECO:0000313" key="10">
    <source>
        <dbReference type="EMBL" id="KAH8996861.1"/>
    </source>
</evidence>
<accession>A0AAD4LNQ3</accession>
<feature type="compositionally biased region" description="Polar residues" evidence="8">
    <location>
        <begin position="8"/>
        <end position="23"/>
    </location>
</feature>
<name>A0AAD4LNQ3_9AGAM</name>
<feature type="region of interest" description="Disordered" evidence="8">
    <location>
        <begin position="133"/>
        <end position="165"/>
    </location>
</feature>
<evidence type="ECO:0000256" key="9">
    <source>
        <dbReference type="SAM" id="Phobius"/>
    </source>
</evidence>
<evidence type="ECO:0000256" key="5">
    <source>
        <dbReference type="ARBA" id="ARBA00023316"/>
    </source>
</evidence>
<keyword evidence="9" id="KW-0472">Membrane</keyword>
<evidence type="ECO:0000256" key="6">
    <source>
        <dbReference type="ARBA" id="ARBA00036824"/>
    </source>
</evidence>
<evidence type="ECO:0000256" key="8">
    <source>
        <dbReference type="SAM" id="MobiDB-lite"/>
    </source>
</evidence>
<proteinExistence type="inferred from homology"/>
<comment type="caution">
    <text evidence="10">The sequence shown here is derived from an EMBL/GenBank/DDBJ whole genome shotgun (WGS) entry which is preliminary data.</text>
</comment>
<evidence type="ECO:0000256" key="7">
    <source>
        <dbReference type="ARBA" id="ARBA00038929"/>
    </source>
</evidence>
<feature type="compositionally biased region" description="Low complexity" evidence="8">
    <location>
        <begin position="133"/>
        <end position="158"/>
    </location>
</feature>
<dbReference type="GO" id="GO:0071555">
    <property type="term" value="P:cell wall organization"/>
    <property type="evidence" value="ECO:0007669"/>
    <property type="project" value="UniProtKB-KW"/>
</dbReference>
<protein>
    <recommendedName>
        <fullName evidence="7">glucan 1,3-beta-glucosidase</fullName>
        <ecNumber evidence="7">3.2.1.58</ecNumber>
    </recommendedName>
</protein>
<dbReference type="GO" id="GO:0009251">
    <property type="term" value="P:glucan catabolic process"/>
    <property type="evidence" value="ECO:0007669"/>
    <property type="project" value="TreeGrafter"/>
</dbReference>
<keyword evidence="11" id="KW-1185">Reference proteome</keyword>
<dbReference type="PANTHER" id="PTHR31297">
    <property type="entry name" value="GLUCAN ENDO-1,6-BETA-GLUCOSIDASE B"/>
    <property type="match status" value="1"/>
</dbReference>
<feature type="transmembrane region" description="Helical" evidence="9">
    <location>
        <begin position="101"/>
        <end position="125"/>
    </location>
</feature>
<dbReference type="SUPFAM" id="SSF51445">
    <property type="entry name" value="(Trans)glycosidases"/>
    <property type="match status" value="1"/>
</dbReference>
<comment type="similarity">
    <text evidence="1">Belongs to the glycosyl hydrolase 5 (cellulase A) family.</text>
</comment>
<dbReference type="AlphaFoldDB" id="A0AAD4LNQ3"/>
<organism evidence="10 11">
    <name type="scientific">Lactarius akahatsu</name>
    <dbReference type="NCBI Taxonomy" id="416441"/>
    <lineage>
        <taxon>Eukaryota</taxon>
        <taxon>Fungi</taxon>
        <taxon>Dikarya</taxon>
        <taxon>Basidiomycota</taxon>
        <taxon>Agaricomycotina</taxon>
        <taxon>Agaricomycetes</taxon>
        <taxon>Russulales</taxon>
        <taxon>Russulaceae</taxon>
        <taxon>Lactarius</taxon>
    </lineage>
</organism>
<dbReference type="PANTHER" id="PTHR31297:SF34">
    <property type="entry name" value="GLUCAN 1,3-BETA-GLUCOSIDASE 2"/>
    <property type="match status" value="1"/>
</dbReference>
<comment type="catalytic activity">
    <reaction evidence="6">
        <text>Successive hydrolysis of beta-D-glucose units from the non-reducing ends of (1-&gt;3)-beta-D-glucans, releasing alpha-glucose.</text>
        <dbReference type="EC" id="3.2.1.58"/>
    </reaction>
</comment>
<dbReference type="GO" id="GO:0009986">
    <property type="term" value="C:cell surface"/>
    <property type="evidence" value="ECO:0007669"/>
    <property type="project" value="TreeGrafter"/>
</dbReference>
<keyword evidence="4" id="KW-0326">Glycosidase</keyword>
<gene>
    <name evidence="10" type="ORF">EDB92DRAFT_1535560</name>
</gene>
<dbReference type="InterPro" id="IPR050386">
    <property type="entry name" value="Glycosyl_hydrolase_5"/>
</dbReference>
<evidence type="ECO:0000256" key="3">
    <source>
        <dbReference type="ARBA" id="ARBA00023180"/>
    </source>
</evidence>
<dbReference type="GO" id="GO:0004338">
    <property type="term" value="F:glucan exo-1,3-beta-glucosidase activity"/>
    <property type="evidence" value="ECO:0007669"/>
    <property type="project" value="UniProtKB-EC"/>
</dbReference>
<evidence type="ECO:0000256" key="2">
    <source>
        <dbReference type="ARBA" id="ARBA00022801"/>
    </source>
</evidence>
<feature type="region of interest" description="Disordered" evidence="8">
    <location>
        <begin position="1"/>
        <end position="87"/>
    </location>
</feature>
<dbReference type="GO" id="GO:0005576">
    <property type="term" value="C:extracellular region"/>
    <property type="evidence" value="ECO:0007669"/>
    <property type="project" value="TreeGrafter"/>
</dbReference>
<sequence length="748" mass="79944">MAEDRPVSTVNSDYATPLHSPQSLDGGATLEPPRASFFNPGPSPDLGTPRDSIAPSASGPEQDRDGLTPAQSTTFLPAGKESGTITPHRSIGAKPLYRRPVFWAVALAALVAIILAIILPVYFVVIRKNNGSSNLSTNNSNGTTPGSGNGNNPPTNSGATSGGDGSTIVSGNTSFTYSNPFGGFWVYDPQDPFNDSARPNSWTPPLNATWDWATDRVYGVNLGGLFVLEPFISPALFQKYPGASDEWTLSEAMAADTGPGGGLQAQLEAHYDTFVTEQDLAEMAGAGLNWIRLPIPFWAIETWPGEPFLAQVCWKYILRLVGWARKYGLRIYLDLHTVPGSQNGYNHSGKGGQINFLNGIMGIANAQRTLDYIRIITEFISQPEYRNVVPMFGIINEALVGTIGKDEMTAFYLQTHDMMRNITGYGEGNGPYIAIHDGFQGVAQWADFLPGSDRIILDTHPYFAFDGQSNTSPIDVDDGLGEPGGIWPKQACNSWGPSINRSQSAFGVTVAGEFSNGYNDCGLFLLGVGNSATDVGDCTPFIDWQNWSQTFKAGLRDFSLASMDATQNWWFWTWKIGNSSTSGTVEAPLWSYQLGLQNGWIPTDPRASIGKCQALGGSQVPFPGTYSAWQTGGPGAGTIAPSVSSSFQWPPSTISNVEGVLYAALPTYTPTGTISTLPPPELTPKVSQDDGWYDSKDTAGAMVTVSGCSYPNAWDSDGVITPTAPCPSRSLPVAIVTTAPSPVSARAG</sequence>
<keyword evidence="9" id="KW-0812">Transmembrane</keyword>
<keyword evidence="3" id="KW-0325">Glycoprotein</keyword>
<reference evidence="10" key="1">
    <citation type="submission" date="2022-01" db="EMBL/GenBank/DDBJ databases">
        <title>Comparative genomics reveals a dynamic genome evolution in the ectomycorrhizal milk-cap (Lactarius) mushrooms.</title>
        <authorList>
            <consortium name="DOE Joint Genome Institute"/>
            <person name="Lebreton A."/>
            <person name="Tang N."/>
            <person name="Kuo A."/>
            <person name="LaButti K."/>
            <person name="Drula E."/>
            <person name="Barry K."/>
            <person name="Clum A."/>
            <person name="Lipzen A."/>
            <person name="Mousain D."/>
            <person name="Ng V."/>
            <person name="Wang R."/>
            <person name="Wang X."/>
            <person name="Dai Y."/>
            <person name="Henrissat B."/>
            <person name="Grigoriev I.V."/>
            <person name="Guerin-Laguette A."/>
            <person name="Yu F."/>
            <person name="Martin F.M."/>
        </authorList>
    </citation>
    <scope>NUCLEOTIDE SEQUENCE</scope>
    <source>
        <strain evidence="10">QP</strain>
    </source>
</reference>
<evidence type="ECO:0000256" key="4">
    <source>
        <dbReference type="ARBA" id="ARBA00023295"/>
    </source>
</evidence>
<keyword evidence="2 10" id="KW-0378">Hydrolase</keyword>
<keyword evidence="5" id="KW-0961">Cell wall biogenesis/degradation</keyword>
<dbReference type="EC" id="3.2.1.58" evidence="7"/>
<dbReference type="InterPro" id="IPR017853">
    <property type="entry name" value="GH"/>
</dbReference>
<dbReference type="Proteomes" id="UP001201163">
    <property type="component" value="Unassembled WGS sequence"/>
</dbReference>
<evidence type="ECO:0000313" key="11">
    <source>
        <dbReference type="Proteomes" id="UP001201163"/>
    </source>
</evidence>
<dbReference type="Gene3D" id="3.20.20.80">
    <property type="entry name" value="Glycosidases"/>
    <property type="match status" value="1"/>
</dbReference>
<dbReference type="EMBL" id="JAKELL010000008">
    <property type="protein sequence ID" value="KAH8996861.1"/>
    <property type="molecule type" value="Genomic_DNA"/>
</dbReference>
<evidence type="ECO:0000256" key="1">
    <source>
        <dbReference type="ARBA" id="ARBA00005641"/>
    </source>
</evidence>